<dbReference type="Proteomes" id="UP000076486">
    <property type="component" value="Unassembled WGS sequence"/>
</dbReference>
<evidence type="ECO:0000313" key="3">
    <source>
        <dbReference type="Proteomes" id="UP000076486"/>
    </source>
</evidence>
<dbReference type="AlphaFoldDB" id="A0A167K375"/>
<dbReference type="PATRIC" id="fig|1365248.3.peg.3323"/>
<evidence type="ECO:0000313" key="2">
    <source>
        <dbReference type="EMBL" id="KZN62068.1"/>
    </source>
</evidence>
<name>A0A167K375_9GAMM</name>
<keyword evidence="1" id="KW-1133">Transmembrane helix</keyword>
<gene>
    <name evidence="2" type="ORF">N473_21220</name>
</gene>
<dbReference type="RefSeq" id="WP_063368724.1">
    <property type="nucleotide sequence ID" value="NZ_AUYC01000035.1"/>
</dbReference>
<protein>
    <submittedName>
        <fullName evidence="2">Uncharacterized protein</fullName>
    </submittedName>
</protein>
<keyword evidence="1" id="KW-0812">Transmembrane</keyword>
<comment type="caution">
    <text evidence="2">The sequence shown here is derived from an EMBL/GenBank/DDBJ whole genome shotgun (WGS) entry which is preliminary data.</text>
</comment>
<sequence>MPQLKDGSDFQIDRHIVGDESGLRNLIYACEKAIEQGEYIGNELDGFNGVTKLETDFLKNNQEPKFTTLAFSIFSVFVVFLLFLVVLGFKSFLNWF</sequence>
<organism evidence="2 3">
    <name type="scientific">Pseudoalteromonas luteoviolacea CPMOR-1</name>
    <dbReference type="NCBI Taxonomy" id="1365248"/>
    <lineage>
        <taxon>Bacteria</taxon>
        <taxon>Pseudomonadati</taxon>
        <taxon>Pseudomonadota</taxon>
        <taxon>Gammaproteobacteria</taxon>
        <taxon>Alteromonadales</taxon>
        <taxon>Pseudoalteromonadaceae</taxon>
        <taxon>Pseudoalteromonas</taxon>
    </lineage>
</organism>
<evidence type="ECO:0000256" key="1">
    <source>
        <dbReference type="SAM" id="Phobius"/>
    </source>
</evidence>
<proteinExistence type="predicted"/>
<dbReference type="EMBL" id="AUYC01000035">
    <property type="protein sequence ID" value="KZN62068.1"/>
    <property type="molecule type" value="Genomic_DNA"/>
</dbReference>
<reference evidence="2 3" key="1">
    <citation type="submission" date="2013-07" db="EMBL/GenBank/DDBJ databases">
        <title>Comparative Genomic and Metabolomic Analysis of Twelve Strains of Pseudoalteromonas luteoviolacea.</title>
        <authorList>
            <person name="Vynne N.G."/>
            <person name="Mansson M."/>
            <person name="Gram L."/>
        </authorList>
    </citation>
    <scope>NUCLEOTIDE SEQUENCE [LARGE SCALE GENOMIC DNA]</scope>
    <source>
        <strain evidence="2 3">CPMOR-1</strain>
    </source>
</reference>
<accession>A0A167K375</accession>
<keyword evidence="1" id="KW-0472">Membrane</keyword>
<feature type="transmembrane region" description="Helical" evidence="1">
    <location>
        <begin position="69"/>
        <end position="89"/>
    </location>
</feature>